<dbReference type="Proteomes" id="UP000765509">
    <property type="component" value="Unassembled WGS sequence"/>
</dbReference>
<dbReference type="EMBL" id="AVOT02021765">
    <property type="protein sequence ID" value="MBW0510792.1"/>
    <property type="molecule type" value="Genomic_DNA"/>
</dbReference>
<gene>
    <name evidence="2" type="ORF">O181_050507</name>
</gene>
<feature type="region of interest" description="Disordered" evidence="1">
    <location>
        <begin position="250"/>
        <end position="292"/>
    </location>
</feature>
<evidence type="ECO:0008006" key="4">
    <source>
        <dbReference type="Google" id="ProtNLM"/>
    </source>
</evidence>
<feature type="region of interest" description="Disordered" evidence="1">
    <location>
        <begin position="102"/>
        <end position="136"/>
    </location>
</feature>
<dbReference type="OrthoDB" id="5552562at2759"/>
<protein>
    <recommendedName>
        <fullName evidence="4">Retrotransposon gag domain-containing protein</fullName>
    </recommendedName>
</protein>
<keyword evidence="3" id="KW-1185">Reference proteome</keyword>
<proteinExistence type="predicted"/>
<organism evidence="2 3">
    <name type="scientific">Austropuccinia psidii MF-1</name>
    <dbReference type="NCBI Taxonomy" id="1389203"/>
    <lineage>
        <taxon>Eukaryota</taxon>
        <taxon>Fungi</taxon>
        <taxon>Dikarya</taxon>
        <taxon>Basidiomycota</taxon>
        <taxon>Pucciniomycotina</taxon>
        <taxon>Pucciniomycetes</taxon>
        <taxon>Pucciniales</taxon>
        <taxon>Sphaerophragmiaceae</taxon>
        <taxon>Austropuccinia</taxon>
    </lineage>
</organism>
<dbReference type="AlphaFoldDB" id="A0A9Q3HNN4"/>
<reference evidence="2" key="1">
    <citation type="submission" date="2021-03" db="EMBL/GenBank/DDBJ databases">
        <title>Draft genome sequence of rust myrtle Austropuccinia psidii MF-1, a brazilian biotype.</title>
        <authorList>
            <person name="Quecine M.C."/>
            <person name="Pachon D.M.R."/>
            <person name="Bonatelli M.L."/>
            <person name="Correr F.H."/>
            <person name="Franceschini L.M."/>
            <person name="Leite T.F."/>
            <person name="Margarido G.R.A."/>
            <person name="Almeida C.A."/>
            <person name="Ferrarezi J.A."/>
            <person name="Labate C.A."/>
        </authorList>
    </citation>
    <scope>NUCLEOTIDE SEQUENCE</scope>
    <source>
        <strain evidence="2">MF-1</strain>
    </source>
</reference>
<evidence type="ECO:0000313" key="3">
    <source>
        <dbReference type="Proteomes" id="UP000765509"/>
    </source>
</evidence>
<name>A0A9Q3HNN4_9BASI</name>
<feature type="region of interest" description="Disordered" evidence="1">
    <location>
        <begin position="1"/>
        <end position="62"/>
    </location>
</feature>
<evidence type="ECO:0000313" key="2">
    <source>
        <dbReference type="EMBL" id="MBW0510792.1"/>
    </source>
</evidence>
<comment type="caution">
    <text evidence="2">The sequence shown here is derived from an EMBL/GenBank/DDBJ whole genome shotgun (WGS) entry which is preliminary data.</text>
</comment>
<feature type="compositionally biased region" description="Acidic residues" evidence="1">
    <location>
        <begin position="40"/>
        <end position="54"/>
    </location>
</feature>
<feature type="compositionally biased region" description="Basic residues" evidence="1">
    <location>
        <begin position="280"/>
        <end position="292"/>
    </location>
</feature>
<sequence>MKGEAPSRRRGVKSRRSRSFSGLWGGYPRIYQGPSSILGEAEDEEVEESEEMEGEAALAGAPEARVATSIALSNQPLVSQAEPNFPRRMEQMTQFMGQLTEAVTPRDNSKAPAFKNPSMKEHDPYDELENGLSPTSSLSNEAPSYLLNNWKWFETQLFTLVGDPNEVSKAEQELKNLRMKKSGHVSLYISYFRSLTSRIGDWEEREYIYVYTGVLESISLVQLASHPGMLYNLQELMDNPLELDTRYHERQKEKGGNQEKNPPVTGSNFSRNPQDSSSKMPHKKKNNKAKKFQVSKDKLHAALLNRDNELIGSEKERRIKEGLCTYCGVKHPIEKCFKRPHNKPESLRGFPRKQGKALVGFMMYSMLLTSFLQEKNCAL</sequence>
<evidence type="ECO:0000256" key="1">
    <source>
        <dbReference type="SAM" id="MobiDB-lite"/>
    </source>
</evidence>
<feature type="compositionally biased region" description="Basic residues" evidence="1">
    <location>
        <begin position="8"/>
        <end position="18"/>
    </location>
</feature>
<accession>A0A9Q3HNN4</accession>
<feature type="compositionally biased region" description="Polar residues" evidence="1">
    <location>
        <begin position="258"/>
        <end position="275"/>
    </location>
</feature>